<comment type="similarity">
    <text evidence="1 4">Belongs to the plant dirigent protein family.</text>
</comment>
<evidence type="ECO:0000256" key="3">
    <source>
        <dbReference type="ARBA" id="ARBA00022525"/>
    </source>
</evidence>
<keyword evidence="3 4" id="KW-0964">Secreted</keyword>
<dbReference type="GO" id="GO:0048046">
    <property type="term" value="C:apoplast"/>
    <property type="evidence" value="ECO:0007669"/>
    <property type="project" value="UniProtKB-SubCell"/>
</dbReference>
<comment type="function">
    <text evidence="4">Dirigent proteins impart stereoselectivity on the phenoxy radical-coupling reaction, yielding optically active lignans from two molecules of coniferyl alcohol in the biosynthesis of lignans, flavonolignans, and alkaloids and thus plays a central role in plant secondary metabolism.</text>
</comment>
<feature type="region of interest" description="Disordered" evidence="5">
    <location>
        <begin position="38"/>
        <end position="66"/>
    </location>
</feature>
<reference evidence="7" key="1">
    <citation type="submission" date="2015-12" db="EMBL/GenBank/DDBJ databases">
        <title>Update maize B73 reference genome by single molecule sequencing technologies.</title>
        <authorList>
            <consortium name="Maize Genome Sequencing Project"/>
            <person name="Ware D."/>
        </authorList>
    </citation>
    <scope>NUCLEOTIDE SEQUENCE [LARGE SCALE GENOMIC DNA]</scope>
    <source>
        <strain evidence="7">cv. B73</strain>
    </source>
</reference>
<dbReference type="PANTHER" id="PTHR21495">
    <property type="entry name" value="NUCLEOPORIN-RELATED"/>
    <property type="match status" value="1"/>
</dbReference>
<feature type="compositionally biased region" description="Basic and acidic residues" evidence="5">
    <location>
        <begin position="55"/>
        <end position="66"/>
    </location>
</feature>
<sequence>MAPSGGVKRCSRFQFMGRSDSTDPLLVNRVAQQPVPSLAAEKRNSGVPPGRHQRVVREHGRGGRRDTCGSGLVVAARRPVPGRLLRHQRAAGPGYLSSITLVFTAGEYSGSTLSVHGPVLGFSGTMERAVVGGTGKFRLARGHMLFRTISMSAGVDQIDLFVLVHPAGKCTSSSSASYFDKGGKDAGNQLTNH</sequence>
<dbReference type="AlphaFoldDB" id="A0A804MHS5"/>
<organism evidence="6 7">
    <name type="scientific">Zea mays</name>
    <name type="common">Maize</name>
    <dbReference type="NCBI Taxonomy" id="4577"/>
    <lineage>
        <taxon>Eukaryota</taxon>
        <taxon>Viridiplantae</taxon>
        <taxon>Streptophyta</taxon>
        <taxon>Embryophyta</taxon>
        <taxon>Tracheophyta</taxon>
        <taxon>Spermatophyta</taxon>
        <taxon>Magnoliopsida</taxon>
        <taxon>Liliopsida</taxon>
        <taxon>Poales</taxon>
        <taxon>Poaceae</taxon>
        <taxon>PACMAD clade</taxon>
        <taxon>Panicoideae</taxon>
        <taxon>Andropogonodae</taxon>
        <taxon>Andropogoneae</taxon>
        <taxon>Tripsacinae</taxon>
        <taxon>Zea</taxon>
    </lineage>
</organism>
<dbReference type="GO" id="GO:0009699">
    <property type="term" value="P:phenylpropanoid biosynthetic process"/>
    <property type="evidence" value="ECO:0007669"/>
    <property type="project" value="UniProtKB-ARBA"/>
</dbReference>
<evidence type="ECO:0000256" key="5">
    <source>
        <dbReference type="SAM" id="MobiDB-lite"/>
    </source>
</evidence>
<dbReference type="Pfam" id="PF03018">
    <property type="entry name" value="Dirigent"/>
    <property type="match status" value="1"/>
</dbReference>
<proteinExistence type="inferred from homology"/>
<keyword evidence="7" id="KW-1185">Reference proteome</keyword>
<evidence type="ECO:0000256" key="4">
    <source>
        <dbReference type="RuleBase" id="RU363099"/>
    </source>
</evidence>
<dbReference type="EnsemblPlants" id="Zm00001eb086440_T001">
    <property type="protein sequence ID" value="Zm00001eb086440_P001"/>
    <property type="gene ID" value="Zm00001eb086440"/>
</dbReference>
<dbReference type="InParanoid" id="A0A804MHS5"/>
<evidence type="ECO:0000256" key="1">
    <source>
        <dbReference type="ARBA" id="ARBA00010746"/>
    </source>
</evidence>
<accession>A0A804MHS5</accession>
<protein>
    <recommendedName>
        <fullName evidence="4">Dirigent protein</fullName>
    </recommendedName>
</protein>
<dbReference type="Gene3D" id="2.40.480.10">
    <property type="entry name" value="Allene oxide cyclase-like"/>
    <property type="match status" value="1"/>
</dbReference>
<reference evidence="6" key="2">
    <citation type="submission" date="2019-07" db="EMBL/GenBank/DDBJ databases">
        <authorList>
            <person name="Seetharam A."/>
            <person name="Woodhouse M."/>
            <person name="Cannon E."/>
        </authorList>
    </citation>
    <scope>NUCLEOTIDE SEQUENCE [LARGE SCALE GENOMIC DNA]</scope>
    <source>
        <strain evidence="6">cv. B73</strain>
    </source>
</reference>
<dbReference type="InterPro" id="IPR004265">
    <property type="entry name" value="Dirigent"/>
</dbReference>
<comment type="subunit">
    <text evidence="2 4">Homodimer.</text>
</comment>
<dbReference type="Gramene" id="Zm00001eb086440_T001">
    <property type="protein sequence ID" value="Zm00001eb086440_P001"/>
    <property type="gene ID" value="Zm00001eb086440"/>
</dbReference>
<name>A0A804MHS5_MAIZE</name>
<evidence type="ECO:0000313" key="6">
    <source>
        <dbReference type="EnsemblPlants" id="Zm00001eb086440_P001"/>
    </source>
</evidence>
<comment type="subcellular location">
    <subcellularLocation>
        <location evidence="4">Secreted</location>
        <location evidence="4">Extracellular space</location>
        <location evidence="4">Apoplast</location>
    </subcellularLocation>
</comment>
<evidence type="ECO:0000256" key="2">
    <source>
        <dbReference type="ARBA" id="ARBA00011738"/>
    </source>
</evidence>
<reference evidence="6" key="3">
    <citation type="submission" date="2021-05" db="UniProtKB">
        <authorList>
            <consortium name="EnsemblPlants"/>
        </authorList>
    </citation>
    <scope>IDENTIFICATION</scope>
    <source>
        <strain evidence="6">cv. B73</strain>
    </source>
</reference>
<dbReference type="InterPro" id="IPR044859">
    <property type="entry name" value="Allene_oxi_cyc_Dirigent"/>
</dbReference>
<keyword evidence="4" id="KW-0052">Apoplast</keyword>
<evidence type="ECO:0000313" key="7">
    <source>
        <dbReference type="Proteomes" id="UP000007305"/>
    </source>
</evidence>
<dbReference type="Proteomes" id="UP000007305">
    <property type="component" value="Chromosome 2"/>
</dbReference>